<gene>
    <name evidence="1" type="ORF">GCM10009676_44290</name>
</gene>
<evidence type="ECO:0000313" key="1">
    <source>
        <dbReference type="EMBL" id="GAA1252514.1"/>
    </source>
</evidence>
<sequence>MTDSKPALVLHLVSGGEPLVFTLPPDDVIANQTLHGYMRDGGVQIIRTADDSRVVLNFAHVAAAYLDDLQRSGKVFGLR</sequence>
<dbReference type="Proteomes" id="UP001500653">
    <property type="component" value="Unassembled WGS sequence"/>
</dbReference>
<protein>
    <submittedName>
        <fullName evidence="1">Uncharacterized protein</fullName>
    </submittedName>
</protein>
<dbReference type="RefSeq" id="WP_253865205.1">
    <property type="nucleotide sequence ID" value="NZ_BAAALN010000019.1"/>
</dbReference>
<accession>A0ABN1WJL9</accession>
<keyword evidence="2" id="KW-1185">Reference proteome</keyword>
<dbReference type="EMBL" id="BAAALN010000019">
    <property type="protein sequence ID" value="GAA1252514.1"/>
    <property type="molecule type" value="Genomic_DNA"/>
</dbReference>
<proteinExistence type="predicted"/>
<name>A0ABN1WJL9_9PSEU</name>
<evidence type="ECO:0000313" key="2">
    <source>
        <dbReference type="Proteomes" id="UP001500653"/>
    </source>
</evidence>
<reference evidence="1 2" key="1">
    <citation type="journal article" date="2019" name="Int. J. Syst. Evol. Microbiol.">
        <title>The Global Catalogue of Microorganisms (GCM) 10K type strain sequencing project: providing services to taxonomists for standard genome sequencing and annotation.</title>
        <authorList>
            <consortium name="The Broad Institute Genomics Platform"/>
            <consortium name="The Broad Institute Genome Sequencing Center for Infectious Disease"/>
            <person name="Wu L."/>
            <person name="Ma J."/>
        </authorList>
    </citation>
    <scope>NUCLEOTIDE SEQUENCE [LARGE SCALE GENOMIC DNA]</scope>
    <source>
        <strain evidence="1 2">JCM 13023</strain>
    </source>
</reference>
<organism evidence="1 2">
    <name type="scientific">Prauserella halophila</name>
    <dbReference type="NCBI Taxonomy" id="185641"/>
    <lineage>
        <taxon>Bacteria</taxon>
        <taxon>Bacillati</taxon>
        <taxon>Actinomycetota</taxon>
        <taxon>Actinomycetes</taxon>
        <taxon>Pseudonocardiales</taxon>
        <taxon>Pseudonocardiaceae</taxon>
        <taxon>Prauserella</taxon>
    </lineage>
</organism>
<comment type="caution">
    <text evidence="1">The sequence shown here is derived from an EMBL/GenBank/DDBJ whole genome shotgun (WGS) entry which is preliminary data.</text>
</comment>